<protein>
    <submittedName>
        <fullName evidence="1">Uncharacterized protein</fullName>
    </submittedName>
</protein>
<gene>
    <name evidence="1" type="ORF">Q9L58_007293</name>
</gene>
<name>A0ABR3GD21_9PEZI</name>
<dbReference type="EMBL" id="JBBBZM010000113">
    <property type="protein sequence ID" value="KAL0633810.1"/>
    <property type="molecule type" value="Genomic_DNA"/>
</dbReference>
<evidence type="ECO:0000313" key="2">
    <source>
        <dbReference type="Proteomes" id="UP001447188"/>
    </source>
</evidence>
<sequence>MAQPVIVCDRYLTEDIGRTAFANFVRTLQNFDDATLCLAFEQLATSVRNPYTTTLKAIEIHHAIQTETLLEKYRVECATLTETLKKARLALARKTFFLRRTTVALGQAQAALREVNAMMVLMEEFLTGQFTSNPTPVMLEGGGTTAEEIRSLLALGESVVADRDLFISVLALLNKVPPSRAEAVAEGEGGRIGQ</sequence>
<keyword evidence="2" id="KW-1185">Reference proteome</keyword>
<accession>A0ABR3GD21</accession>
<dbReference type="Proteomes" id="UP001447188">
    <property type="component" value="Unassembled WGS sequence"/>
</dbReference>
<proteinExistence type="predicted"/>
<evidence type="ECO:0000313" key="1">
    <source>
        <dbReference type="EMBL" id="KAL0633810.1"/>
    </source>
</evidence>
<organism evidence="1 2">
    <name type="scientific">Discina gigas</name>
    <dbReference type="NCBI Taxonomy" id="1032678"/>
    <lineage>
        <taxon>Eukaryota</taxon>
        <taxon>Fungi</taxon>
        <taxon>Dikarya</taxon>
        <taxon>Ascomycota</taxon>
        <taxon>Pezizomycotina</taxon>
        <taxon>Pezizomycetes</taxon>
        <taxon>Pezizales</taxon>
        <taxon>Discinaceae</taxon>
        <taxon>Discina</taxon>
    </lineage>
</organism>
<reference evidence="1 2" key="1">
    <citation type="submission" date="2024-02" db="EMBL/GenBank/DDBJ databases">
        <title>Discinaceae phylogenomics.</title>
        <authorList>
            <person name="Dirks A.C."/>
            <person name="James T.Y."/>
        </authorList>
    </citation>
    <scope>NUCLEOTIDE SEQUENCE [LARGE SCALE GENOMIC DNA]</scope>
    <source>
        <strain evidence="1 2">ACD0624</strain>
    </source>
</reference>
<comment type="caution">
    <text evidence="1">The sequence shown here is derived from an EMBL/GenBank/DDBJ whole genome shotgun (WGS) entry which is preliminary data.</text>
</comment>